<reference evidence="2" key="1">
    <citation type="submission" date="2020-01" db="EMBL/GenBank/DDBJ databases">
        <title>Genome Sequencing of Three Apophysomyces-Like Fungal Strains Confirms a Novel Fungal Genus in the Mucoromycota with divergent Burkholderia-like Endosymbiotic Bacteria.</title>
        <authorList>
            <person name="Stajich J.E."/>
            <person name="Macias A.M."/>
            <person name="Carter-House D."/>
            <person name="Lovett B."/>
            <person name="Kasson L.R."/>
            <person name="Berry K."/>
            <person name="Grigoriev I."/>
            <person name="Chang Y."/>
            <person name="Spatafora J."/>
            <person name="Kasson M.T."/>
        </authorList>
    </citation>
    <scope>NUCLEOTIDE SEQUENCE</scope>
    <source>
        <strain evidence="2">NRRL A-21654</strain>
    </source>
</reference>
<feature type="compositionally biased region" description="Low complexity" evidence="1">
    <location>
        <begin position="1"/>
        <end position="16"/>
    </location>
</feature>
<comment type="caution">
    <text evidence="2">The sequence shown here is derived from an EMBL/GenBank/DDBJ whole genome shotgun (WGS) entry which is preliminary data.</text>
</comment>
<dbReference type="OrthoDB" id="5594955at2759"/>
<organism evidence="2 3">
    <name type="scientific">Apophysomyces ossiformis</name>
    <dbReference type="NCBI Taxonomy" id="679940"/>
    <lineage>
        <taxon>Eukaryota</taxon>
        <taxon>Fungi</taxon>
        <taxon>Fungi incertae sedis</taxon>
        <taxon>Mucoromycota</taxon>
        <taxon>Mucoromycotina</taxon>
        <taxon>Mucoromycetes</taxon>
        <taxon>Mucorales</taxon>
        <taxon>Mucorineae</taxon>
        <taxon>Mucoraceae</taxon>
        <taxon>Apophysomyces</taxon>
    </lineage>
</organism>
<feature type="compositionally biased region" description="Polar residues" evidence="1">
    <location>
        <begin position="23"/>
        <end position="42"/>
    </location>
</feature>
<proteinExistence type="predicted"/>
<feature type="compositionally biased region" description="Basic and acidic residues" evidence="1">
    <location>
        <begin position="109"/>
        <end position="124"/>
    </location>
</feature>
<dbReference type="EMBL" id="JABAYA010000120">
    <property type="protein sequence ID" value="KAF7724419.1"/>
    <property type="molecule type" value="Genomic_DNA"/>
</dbReference>
<keyword evidence="3" id="KW-1185">Reference proteome</keyword>
<gene>
    <name evidence="2" type="ORF">EC973_001083</name>
</gene>
<evidence type="ECO:0000313" key="3">
    <source>
        <dbReference type="Proteomes" id="UP000605846"/>
    </source>
</evidence>
<dbReference type="Proteomes" id="UP000605846">
    <property type="component" value="Unassembled WGS sequence"/>
</dbReference>
<feature type="region of interest" description="Disordered" evidence="1">
    <location>
        <begin position="81"/>
        <end position="167"/>
    </location>
</feature>
<evidence type="ECO:0000313" key="2">
    <source>
        <dbReference type="EMBL" id="KAF7724419.1"/>
    </source>
</evidence>
<feature type="region of interest" description="Disordered" evidence="1">
    <location>
        <begin position="1"/>
        <end position="46"/>
    </location>
</feature>
<protein>
    <submittedName>
        <fullName evidence="2">Uncharacterized protein</fullName>
    </submittedName>
</protein>
<dbReference type="AlphaFoldDB" id="A0A8H7BPM0"/>
<name>A0A8H7BPM0_9FUNG</name>
<sequence length="167" mass="18501">MRSSYTSSLHSSLPKSVGRMQGIGSSVGSFPVIQSPSTSRSLQDLDPDRSLFAIPEARTSSSILSSTDALMIADTFRHLMRKPEWTERYDEGDDDDGKDDGTQAAKYKRKEEEFSHGSEAEKRRQLGAALLQKQLAEEGTDVRSVEKISVQQRHRTSQEDSGAPSDH</sequence>
<evidence type="ECO:0000256" key="1">
    <source>
        <dbReference type="SAM" id="MobiDB-lite"/>
    </source>
</evidence>
<accession>A0A8H7BPM0</accession>